<dbReference type="SUPFAM" id="SSF75712">
    <property type="entry name" value="Rad50 coiled-coil Zn hook"/>
    <property type="match status" value="1"/>
</dbReference>
<sequence>MSAQTILASRIVAENAFDAFVSETSQEINNLQNEIDGLQKRIDELEQENTELKERLG</sequence>
<dbReference type="Gene3D" id="1.20.5.340">
    <property type="match status" value="1"/>
</dbReference>
<name>A0A8S5PN64_9CAUD</name>
<feature type="coiled-coil region" evidence="1">
    <location>
        <begin position="21"/>
        <end position="55"/>
    </location>
</feature>
<evidence type="ECO:0000256" key="1">
    <source>
        <dbReference type="SAM" id="Coils"/>
    </source>
</evidence>
<keyword evidence="1" id="KW-0175">Coiled coil</keyword>
<proteinExistence type="predicted"/>
<evidence type="ECO:0000313" key="2">
    <source>
        <dbReference type="EMBL" id="DAE07973.1"/>
    </source>
</evidence>
<reference evidence="2" key="1">
    <citation type="journal article" date="2021" name="Proc. Natl. Acad. Sci. U.S.A.">
        <title>A Catalog of Tens of Thousands of Viruses from Human Metagenomes Reveals Hidden Associations with Chronic Diseases.</title>
        <authorList>
            <person name="Tisza M.J."/>
            <person name="Buck C.B."/>
        </authorList>
    </citation>
    <scope>NUCLEOTIDE SEQUENCE</scope>
    <source>
        <strain evidence="2">CtbLB3</strain>
    </source>
</reference>
<accession>A0A8S5PN64</accession>
<dbReference type="EMBL" id="BK015460">
    <property type="protein sequence ID" value="DAE07973.1"/>
    <property type="molecule type" value="Genomic_DNA"/>
</dbReference>
<protein>
    <submittedName>
        <fullName evidence="2">Cell cycle protein</fullName>
    </submittedName>
</protein>
<organism evidence="2">
    <name type="scientific">Siphoviridae sp. ctbLB3</name>
    <dbReference type="NCBI Taxonomy" id="2825565"/>
    <lineage>
        <taxon>Viruses</taxon>
        <taxon>Duplodnaviria</taxon>
        <taxon>Heunggongvirae</taxon>
        <taxon>Uroviricota</taxon>
        <taxon>Caudoviricetes</taxon>
    </lineage>
</organism>